<comment type="caution">
    <text evidence="1">The sequence shown here is derived from an EMBL/GenBank/DDBJ whole genome shotgun (WGS) entry which is preliminary data.</text>
</comment>
<dbReference type="EMBL" id="QSRJ01000002">
    <property type="protein sequence ID" value="RGL11550.1"/>
    <property type="molecule type" value="Genomic_DNA"/>
</dbReference>
<dbReference type="Gene3D" id="1.10.1220.10">
    <property type="entry name" value="Met repressor-like"/>
    <property type="match status" value="1"/>
</dbReference>
<evidence type="ECO:0000313" key="1">
    <source>
        <dbReference type="EMBL" id="RGL11550.1"/>
    </source>
</evidence>
<dbReference type="InterPro" id="IPR013321">
    <property type="entry name" value="Arc_rbn_hlx_hlx"/>
</dbReference>
<organism evidence="1 2">
    <name type="scientific">Collinsella tanakaei</name>
    <dbReference type="NCBI Taxonomy" id="626935"/>
    <lineage>
        <taxon>Bacteria</taxon>
        <taxon>Bacillati</taxon>
        <taxon>Actinomycetota</taxon>
        <taxon>Coriobacteriia</taxon>
        <taxon>Coriobacteriales</taxon>
        <taxon>Coriobacteriaceae</taxon>
        <taxon>Collinsella</taxon>
    </lineage>
</organism>
<name>A0A3E4QWJ3_9ACTN</name>
<evidence type="ECO:0000313" key="2">
    <source>
        <dbReference type="Proteomes" id="UP000260943"/>
    </source>
</evidence>
<dbReference type="Proteomes" id="UP000260943">
    <property type="component" value="Unassembled WGS sequence"/>
</dbReference>
<dbReference type="RefSeq" id="WP_117678911.1">
    <property type="nucleotide sequence ID" value="NZ_CAJJKC010000001.1"/>
</dbReference>
<accession>A0A3E4QWJ3</accession>
<protein>
    <submittedName>
        <fullName evidence="1">Antitoxin</fullName>
    </submittedName>
</protein>
<dbReference type="InterPro" id="IPR010985">
    <property type="entry name" value="Ribbon_hlx_hlx"/>
</dbReference>
<dbReference type="GO" id="GO:0006355">
    <property type="term" value="P:regulation of DNA-templated transcription"/>
    <property type="evidence" value="ECO:0007669"/>
    <property type="project" value="InterPro"/>
</dbReference>
<dbReference type="AlphaFoldDB" id="A0A3E4QWJ3"/>
<dbReference type="SUPFAM" id="SSF47598">
    <property type="entry name" value="Ribbon-helix-helix"/>
    <property type="match status" value="1"/>
</dbReference>
<reference evidence="1 2" key="1">
    <citation type="submission" date="2018-08" db="EMBL/GenBank/DDBJ databases">
        <title>A genome reference for cultivated species of the human gut microbiota.</title>
        <authorList>
            <person name="Zou Y."/>
            <person name="Xue W."/>
            <person name="Luo G."/>
        </authorList>
    </citation>
    <scope>NUCLEOTIDE SEQUENCE [LARGE SCALE GENOMIC DNA]</scope>
    <source>
        <strain evidence="1 2">TF08-14</strain>
    </source>
</reference>
<dbReference type="CDD" id="cd22233">
    <property type="entry name" value="RHH_CopAso-like"/>
    <property type="match status" value="1"/>
</dbReference>
<sequence length="87" mass="9888">MTASENDKVAAATSTVMIDVPQELLARYDRLAEATRRSREFLMNEALEHSIDKLEYEFGLLKKVEDYRAGKLETYSLDEVCEALGLD</sequence>
<gene>
    <name evidence="1" type="ORF">DXC81_01790</name>
</gene>
<proteinExistence type="predicted"/>